<dbReference type="Pfam" id="PF22527">
    <property type="entry name" value="DEXQc_Suv3"/>
    <property type="match status" value="1"/>
</dbReference>
<dbReference type="PANTHER" id="PTHR12131">
    <property type="entry name" value="ATP-DEPENDENT RNA AND DNA HELICASE"/>
    <property type="match status" value="1"/>
</dbReference>
<feature type="domain" description="Helicase C-terminal" evidence="7">
    <location>
        <begin position="165"/>
        <end position="330"/>
    </location>
</feature>
<dbReference type="InterPro" id="IPR050699">
    <property type="entry name" value="RNA-DNA_Helicase"/>
</dbReference>
<feature type="domain" description="Helicase ATP-binding" evidence="6">
    <location>
        <begin position="10"/>
        <end position="158"/>
    </location>
</feature>
<dbReference type="SUPFAM" id="SSF52540">
    <property type="entry name" value="P-loop containing nucleoside triphosphate hydrolases"/>
    <property type="match status" value="2"/>
</dbReference>
<evidence type="ECO:0000256" key="2">
    <source>
        <dbReference type="ARBA" id="ARBA00022801"/>
    </source>
</evidence>
<dbReference type="Gene3D" id="3.40.50.300">
    <property type="entry name" value="P-loop containing nucleotide triphosphate hydrolases"/>
    <property type="match status" value="2"/>
</dbReference>
<evidence type="ECO:0000313" key="9">
    <source>
        <dbReference type="Proteomes" id="UP000001399"/>
    </source>
</evidence>
<keyword evidence="3 8" id="KW-0347">Helicase</keyword>
<feature type="compositionally biased region" description="Basic and acidic residues" evidence="5">
    <location>
        <begin position="947"/>
        <end position="959"/>
    </location>
</feature>
<proteinExistence type="predicted"/>
<keyword evidence="9" id="KW-1185">Reference proteome</keyword>
<dbReference type="STRING" id="648757.Rvan_2019"/>
<name>E3I1G3_RHOVT</name>
<feature type="compositionally biased region" description="Low complexity" evidence="5">
    <location>
        <begin position="844"/>
        <end position="865"/>
    </location>
</feature>
<dbReference type="GO" id="GO:0004386">
    <property type="term" value="F:helicase activity"/>
    <property type="evidence" value="ECO:0007669"/>
    <property type="project" value="UniProtKB-KW"/>
</dbReference>
<dbReference type="AlphaFoldDB" id="E3I1G3"/>
<gene>
    <name evidence="8" type="ordered locus">Rvan_2019</name>
</gene>
<feature type="compositionally biased region" description="Basic and acidic residues" evidence="5">
    <location>
        <begin position="1086"/>
        <end position="1099"/>
    </location>
</feature>
<feature type="compositionally biased region" description="Polar residues" evidence="5">
    <location>
        <begin position="1"/>
        <end position="17"/>
    </location>
</feature>
<dbReference type="KEGG" id="rva:Rvan_2019"/>
<evidence type="ECO:0000256" key="4">
    <source>
        <dbReference type="ARBA" id="ARBA00022840"/>
    </source>
</evidence>
<reference evidence="9" key="1">
    <citation type="journal article" date="2011" name="J. Bacteriol.">
        <title>Genome sequences of eight morphologically diverse alphaproteobacteria.</title>
        <authorList>
            <consortium name="US DOE Joint Genome Institute"/>
            <person name="Brown P.J."/>
            <person name="Kysela D.T."/>
            <person name="Buechlein A."/>
            <person name="Hemmerich C."/>
            <person name="Brun Y.V."/>
        </authorList>
    </citation>
    <scope>NUCLEOTIDE SEQUENCE [LARGE SCALE GENOMIC DNA]</scope>
    <source>
        <strain evidence="9">ATCC 17100 / ATH 3.1.1 / DSM 162 / LMG 4299</strain>
    </source>
</reference>
<dbReference type="PROSITE" id="PS51192">
    <property type="entry name" value="HELICASE_ATP_BIND_1"/>
    <property type="match status" value="1"/>
</dbReference>
<dbReference type="EMBL" id="CP002292">
    <property type="protein sequence ID" value="ADP71254.1"/>
    <property type="molecule type" value="Genomic_DNA"/>
</dbReference>
<dbReference type="PANTHER" id="PTHR12131:SF1">
    <property type="entry name" value="ATP-DEPENDENT RNA HELICASE SUPV3L1, MITOCHONDRIAL-RELATED"/>
    <property type="match status" value="1"/>
</dbReference>
<dbReference type="GO" id="GO:0016787">
    <property type="term" value="F:hydrolase activity"/>
    <property type="evidence" value="ECO:0007669"/>
    <property type="project" value="UniProtKB-KW"/>
</dbReference>
<dbReference type="InterPro" id="IPR027417">
    <property type="entry name" value="P-loop_NTPase"/>
</dbReference>
<keyword evidence="4" id="KW-0067">ATP-binding</keyword>
<feature type="compositionally biased region" description="Basic and acidic residues" evidence="5">
    <location>
        <begin position="1133"/>
        <end position="1147"/>
    </location>
</feature>
<evidence type="ECO:0000256" key="5">
    <source>
        <dbReference type="SAM" id="MobiDB-lite"/>
    </source>
</evidence>
<dbReference type="OrthoDB" id="9807155at2"/>
<dbReference type="Pfam" id="PF00271">
    <property type="entry name" value="Helicase_C"/>
    <property type="match status" value="1"/>
</dbReference>
<dbReference type="HOGENOM" id="CLU_008788_0_0_5"/>
<feature type="compositionally biased region" description="Low complexity" evidence="5">
    <location>
        <begin position="899"/>
        <end position="933"/>
    </location>
</feature>
<dbReference type="eggNOG" id="COG4581">
    <property type="taxonomic scope" value="Bacteria"/>
</dbReference>
<sequence length="1147" mass="125466">MSASTQTASIKPSQSRHVTAVLGPTNTGKTHLAIERMLGHESGLIGLPLRLLAREVYDKIVAQIGPRDVALITGEEKIKPERPRYYVCTVEAMPRDVEVDFLAVDEIQLAADPDRGHVFTDRLFHSRGTSETLLLGAATMTDAIRELIPGANFIARPRLSKLTYSGQKKITRLQSRSAIVAFSANDVYAIAELIRRQRGGAAVVLGALSPRTRNAQVALYQNGDVDFIVATDAIGMGLNLDVDHVAFAGTRKFDGRNHRDLTPAEIAQIAGRAGRHLNDGTFGVTADVEPFDQEVVNKLENHDFEPAKLLQWRNTRLDFDSVDRLKDSLRQLPDHPRLTRVRTADDVEALDLAASDPRIAELASGIGSVKRLWDVCQIPDYRKVGPSQHGELVATLYKHIMTGEGHIPEDWFAQQVEQADRTDGDIDTLSNRIAHIRTWTFVSNRSEWLNDPEQWQGKTREIEDRLSDALHEQLTQRFVDKRTSVLMKSMRDKDSLFAEIEKDGRVVVEKHYVGKLEGFCFTPDLEATSGINGKAARNAAAKVLVHELAARADRLAAAPDTGFTLTREGRIVWENQEIGKLAASDDPLKPTFALNSDEHLAAIDKENIGKRVETWLQHYIEVRLKPLVEIAKAEEITGLARGIAFRLRENFGILKRDTVAEEIKTLDQDGRAQLRKYGVRFGAHHIYFPLLLKPAAADLLLLFWLLKSGAEHNLTPGSIGDAPRQGLTSVPKTAEVPEAFYRAAGFQVCGPRAVRIDMLERLADIVRPLTTWKPTDTNAEPPAGAAGGGAFRIRPEMMSIMGCSAEELGAILESLGFRRERRPIKKAPAAEIAQTSTGVASPDEVATGASSTVVTEAAAEAPVIETEGEITPESAPQAFSQAEHEDAAPVEPAQEEAVEAAATEAQDVAVSNADAPASVSAEPAAADDAVPAEPEFEEVWRFRRPKPKFERGEGQGDRRSQHRRHGAAGQGAAGQGERGGQRQPGERGPRPRSDNAPQPAIAVGTDAPAGQPEGAAASGDHAPRRDFSRDRSGPRDQNRERGDRNRQPRSDGNRDRPQGARPGEAPRADNAERRTGGGQPNRPQHQRSDRPNDRNRDSLPPRPQGRQQIAASAAPKRASGGVDPDSPFAALSKLKERLEKQTEDQTA</sequence>
<evidence type="ECO:0000256" key="1">
    <source>
        <dbReference type="ARBA" id="ARBA00022741"/>
    </source>
</evidence>
<evidence type="ECO:0000256" key="3">
    <source>
        <dbReference type="ARBA" id="ARBA00022806"/>
    </source>
</evidence>
<organism evidence="8 9">
    <name type="scientific">Rhodomicrobium vannielii (strain ATCC 17100 / DSM 162 / LMG 4299 / NCIMB 10020 / ATH 3.1.1)</name>
    <dbReference type="NCBI Taxonomy" id="648757"/>
    <lineage>
        <taxon>Bacteria</taxon>
        <taxon>Pseudomonadati</taxon>
        <taxon>Pseudomonadota</taxon>
        <taxon>Alphaproteobacteria</taxon>
        <taxon>Hyphomicrobiales</taxon>
        <taxon>Hyphomicrobiaceae</taxon>
        <taxon>Rhodomicrobium</taxon>
    </lineage>
</organism>
<feature type="compositionally biased region" description="Basic and acidic residues" evidence="5">
    <location>
        <begin position="1021"/>
        <end position="1075"/>
    </location>
</feature>
<feature type="region of interest" description="Disordered" evidence="5">
    <location>
        <begin position="1"/>
        <end position="24"/>
    </location>
</feature>
<accession>E3I1G3</accession>
<evidence type="ECO:0000259" key="6">
    <source>
        <dbReference type="PROSITE" id="PS51192"/>
    </source>
</evidence>
<feature type="compositionally biased region" description="Gly residues" evidence="5">
    <location>
        <begin position="968"/>
        <end position="978"/>
    </location>
</feature>
<dbReference type="SMART" id="SM00490">
    <property type="entry name" value="HELICc"/>
    <property type="match status" value="1"/>
</dbReference>
<evidence type="ECO:0000313" key="8">
    <source>
        <dbReference type="EMBL" id="ADP71254.1"/>
    </source>
</evidence>
<dbReference type="GO" id="GO:0005524">
    <property type="term" value="F:ATP binding"/>
    <property type="evidence" value="ECO:0007669"/>
    <property type="project" value="UniProtKB-KW"/>
</dbReference>
<dbReference type="InterPro" id="IPR001650">
    <property type="entry name" value="Helicase_C-like"/>
</dbReference>
<feature type="compositionally biased region" description="Basic and acidic residues" evidence="5">
    <location>
        <begin position="984"/>
        <end position="993"/>
    </location>
</feature>
<protein>
    <submittedName>
        <fullName evidence="8">Helicase domain protein</fullName>
    </submittedName>
</protein>
<keyword evidence="1" id="KW-0547">Nucleotide-binding</keyword>
<dbReference type="InterPro" id="IPR014001">
    <property type="entry name" value="Helicase_ATP-bd"/>
</dbReference>
<dbReference type="PROSITE" id="PS51194">
    <property type="entry name" value="HELICASE_CTER"/>
    <property type="match status" value="1"/>
</dbReference>
<dbReference type="RefSeq" id="WP_013419640.1">
    <property type="nucleotide sequence ID" value="NC_014664.1"/>
</dbReference>
<evidence type="ECO:0000259" key="7">
    <source>
        <dbReference type="PROSITE" id="PS51194"/>
    </source>
</evidence>
<keyword evidence="2" id="KW-0378">Hydrolase</keyword>
<dbReference type="InterPro" id="IPR055206">
    <property type="entry name" value="DEXQc_SUV3"/>
</dbReference>
<feature type="region of interest" description="Disordered" evidence="5">
    <location>
        <begin position="828"/>
        <end position="1147"/>
    </location>
</feature>
<dbReference type="Proteomes" id="UP000001399">
    <property type="component" value="Chromosome"/>
</dbReference>